<dbReference type="RefSeq" id="YP_002791179.1">
    <property type="nucleotide sequence ID" value="NC_012428.1"/>
</dbReference>
<dbReference type="CTD" id="4509"/>
<organism evidence="2">
    <name type="scientific">Ascobulla fragilis</name>
    <name type="common">Sea snail</name>
    <name type="synonym">Cylindrobulla fragilis</name>
    <dbReference type="NCBI Taxonomy" id="195875"/>
    <lineage>
        <taxon>Eukaryota</taxon>
        <taxon>Metazoa</taxon>
        <taxon>Spiralia</taxon>
        <taxon>Lophotrochozoa</taxon>
        <taxon>Mollusca</taxon>
        <taxon>Gastropoda</taxon>
        <taxon>Heterobranchia</taxon>
        <taxon>Euthyneura</taxon>
        <taxon>Panpulmonata</taxon>
        <taxon>Sacoglossa</taxon>
        <taxon>Oxynooidea</taxon>
        <taxon>Volvatellidae</taxon>
        <taxon>Ascobulla</taxon>
    </lineage>
</organism>
<reference evidence="2" key="4">
    <citation type="journal article" date="2008" name="BMC Evol. Biol.">
        <title>Evolution of gastropod mitochondrial genome arrangements.</title>
        <authorList>
            <person name="Grande C."/>
            <person name="Templado J."/>
            <person name="Zardoya R."/>
        </authorList>
    </citation>
    <scope>NUCLEOTIDE SEQUENCE</scope>
</reference>
<keyword evidence="2" id="KW-0496">Mitochondrion</keyword>
<dbReference type="GeneID" id="7670148"/>
<accession>B3DFC1</accession>
<geneLocation type="mitochondrion" evidence="2"/>
<reference evidence="2" key="3">
    <citation type="journal article" date="2004" name="Mol. Phylogenet. Evol.">
        <title>Phylogenetic relationships among Opisthobranchia (Mollusca: Gastropoda) based on mitochondrial cox 1, trnV, and rrnL genes.</title>
        <authorList>
            <person name="Grande C."/>
            <person name="Templado J."/>
            <person name="Cervera J.L."/>
            <person name="Zardoya R."/>
        </authorList>
    </citation>
    <scope>NUCLEOTIDE SEQUENCE</scope>
</reference>
<keyword evidence="1" id="KW-1133">Transmembrane helix</keyword>
<evidence type="ECO:0000256" key="1">
    <source>
        <dbReference type="SAM" id="Phobius"/>
    </source>
</evidence>
<feature type="transmembrane region" description="Helical" evidence="1">
    <location>
        <begin position="12"/>
        <end position="30"/>
    </location>
</feature>
<reference evidence="2" key="1">
    <citation type="journal article" date="2002" name="Mol. Biol. Evol.">
        <title>The complete mitochondrial genome of the nudibranch Roboastra europaea (Mollusca: Gastropoda) supports the monophyly of opisthobranchs.</title>
        <authorList>
            <person name="Grande C."/>
            <person name="Templado J."/>
            <person name="Cervera J.L."/>
            <person name="Zardoya R."/>
        </authorList>
    </citation>
    <scope>NUCLEOTIDE SEQUENCE</scope>
</reference>
<sequence>MPQLSPASGSMIFLSVTVIFFVLVIMIRSVTSPKMMVDKKENASQSFRFIS</sequence>
<keyword evidence="1" id="KW-0812">Transmembrane</keyword>
<keyword evidence="1" id="KW-0472">Membrane</keyword>
<name>B3DFC1_ASCFR</name>
<dbReference type="AlphaFoldDB" id="B3DFC1"/>
<protein>
    <submittedName>
        <fullName evidence="2">ATP synthase F0 subunit 8</fullName>
    </submittedName>
</protein>
<proteinExistence type="predicted"/>
<reference evidence="2" key="2">
    <citation type="journal article" date="2004" name="Mol. Biol. Evol.">
        <title>Molecular phylogeny of euthyneura (mollusca: gastropoda).</title>
        <authorList>
            <person name="Grande C."/>
            <person name="Templado J."/>
            <person name="Cervera J.L."/>
            <person name="Zardoya R."/>
        </authorList>
    </citation>
    <scope>NUCLEOTIDE SEQUENCE</scope>
</reference>
<dbReference type="EMBL" id="AY345022">
    <property type="protein sequence ID" value="ACE62808.1"/>
    <property type="molecule type" value="Genomic_DNA"/>
</dbReference>
<gene>
    <name evidence="2" type="primary">atp8</name>
</gene>
<evidence type="ECO:0000313" key="2">
    <source>
        <dbReference type="EMBL" id="ACE62808.1"/>
    </source>
</evidence>